<dbReference type="EMBL" id="JAIWQS010000003">
    <property type="protein sequence ID" value="KAJ8769612.1"/>
    <property type="molecule type" value="Genomic_DNA"/>
</dbReference>
<accession>A0AAV8TRK4</accession>
<organism evidence="3 4">
    <name type="scientific">Erythroxylum novogranatense</name>
    <dbReference type="NCBI Taxonomy" id="1862640"/>
    <lineage>
        <taxon>Eukaryota</taxon>
        <taxon>Viridiplantae</taxon>
        <taxon>Streptophyta</taxon>
        <taxon>Embryophyta</taxon>
        <taxon>Tracheophyta</taxon>
        <taxon>Spermatophyta</taxon>
        <taxon>Magnoliopsida</taxon>
        <taxon>eudicotyledons</taxon>
        <taxon>Gunneridae</taxon>
        <taxon>Pentapetalae</taxon>
        <taxon>rosids</taxon>
        <taxon>fabids</taxon>
        <taxon>Malpighiales</taxon>
        <taxon>Erythroxylaceae</taxon>
        <taxon>Erythroxylum</taxon>
    </lineage>
</organism>
<feature type="region of interest" description="Disordered" evidence="1">
    <location>
        <begin position="46"/>
        <end position="105"/>
    </location>
</feature>
<evidence type="ECO:0000256" key="2">
    <source>
        <dbReference type="SAM" id="Phobius"/>
    </source>
</evidence>
<evidence type="ECO:0000313" key="3">
    <source>
        <dbReference type="EMBL" id="KAJ8769612.1"/>
    </source>
</evidence>
<dbReference type="PANTHER" id="PTHR35771:SF3">
    <property type="entry name" value="TRANSMEMBRANE PROTEIN"/>
    <property type="match status" value="1"/>
</dbReference>
<comment type="caution">
    <text evidence="3">The sequence shown here is derived from an EMBL/GenBank/DDBJ whole genome shotgun (WGS) entry which is preliminary data.</text>
</comment>
<feature type="transmembrane region" description="Helical" evidence="2">
    <location>
        <begin position="17"/>
        <end position="38"/>
    </location>
</feature>
<keyword evidence="2" id="KW-0812">Transmembrane</keyword>
<reference evidence="3 4" key="1">
    <citation type="submission" date="2021-09" db="EMBL/GenBank/DDBJ databases">
        <title>Genomic insights and catalytic innovation underlie evolution of tropane alkaloids biosynthesis.</title>
        <authorList>
            <person name="Wang Y.-J."/>
            <person name="Tian T."/>
            <person name="Huang J.-P."/>
            <person name="Huang S.-X."/>
        </authorList>
    </citation>
    <scope>NUCLEOTIDE SEQUENCE [LARGE SCALE GENOMIC DNA]</scope>
    <source>
        <strain evidence="3">KIB-2018</strain>
        <tissue evidence="3">Leaf</tissue>
    </source>
</reference>
<keyword evidence="2" id="KW-0472">Membrane</keyword>
<evidence type="ECO:0000256" key="1">
    <source>
        <dbReference type="SAM" id="MobiDB-lite"/>
    </source>
</evidence>
<keyword evidence="2" id="KW-1133">Transmembrane helix</keyword>
<protein>
    <recommendedName>
        <fullName evidence="5">ATP synthase F0 subunit 8</fullName>
    </recommendedName>
</protein>
<sequence>MYDLGDELTIDSYRIPWLIWIQLLVLFLLIFLLFCFSFSTSDPPKAITPSSPSSSSPSTSGIFTSHDPGLDKSVYKHTNSTSTAATKRCLHPQGGEDQSIKGERATNIGRRIVREDLGLSSKDTSFIDSHPCNYFRLAKLAFLKCFGLDNLPENSSSSDRRKDR</sequence>
<name>A0AAV8TRK4_9ROSI</name>
<dbReference type="Proteomes" id="UP001159364">
    <property type="component" value="Linkage Group LG03"/>
</dbReference>
<dbReference type="AlphaFoldDB" id="A0AAV8TRK4"/>
<feature type="compositionally biased region" description="Polar residues" evidence="1">
    <location>
        <begin position="76"/>
        <end position="85"/>
    </location>
</feature>
<proteinExistence type="predicted"/>
<keyword evidence="4" id="KW-1185">Reference proteome</keyword>
<evidence type="ECO:0000313" key="4">
    <source>
        <dbReference type="Proteomes" id="UP001159364"/>
    </source>
</evidence>
<evidence type="ECO:0008006" key="5">
    <source>
        <dbReference type="Google" id="ProtNLM"/>
    </source>
</evidence>
<gene>
    <name evidence="3" type="ORF">K2173_005215</name>
</gene>
<dbReference type="PANTHER" id="PTHR35771">
    <property type="entry name" value="TRANSMEMBRANE PROTEIN-RELATED"/>
    <property type="match status" value="1"/>
</dbReference>
<feature type="compositionally biased region" description="Low complexity" evidence="1">
    <location>
        <begin position="48"/>
        <end position="60"/>
    </location>
</feature>